<dbReference type="Proteomes" id="UP000588604">
    <property type="component" value="Unassembled WGS sequence"/>
</dbReference>
<dbReference type="GO" id="GO:0005975">
    <property type="term" value="P:carbohydrate metabolic process"/>
    <property type="evidence" value="ECO:0007669"/>
    <property type="project" value="InterPro"/>
</dbReference>
<accession>A0A841MUC3</accession>
<proteinExistence type="predicted"/>
<protein>
    <submittedName>
        <fullName evidence="3">DUF1680 family protein</fullName>
    </submittedName>
</protein>
<dbReference type="SUPFAM" id="SSF48208">
    <property type="entry name" value="Six-hairpin glycosidases"/>
    <property type="match status" value="1"/>
</dbReference>
<evidence type="ECO:0000259" key="1">
    <source>
        <dbReference type="Pfam" id="PF07944"/>
    </source>
</evidence>
<dbReference type="PROSITE" id="PS51257">
    <property type="entry name" value="PROKAR_LIPOPROTEIN"/>
    <property type="match status" value="1"/>
</dbReference>
<dbReference type="Pfam" id="PF07944">
    <property type="entry name" value="Beta-AFase-like_GH127_cat"/>
    <property type="match status" value="1"/>
</dbReference>
<comment type="caution">
    <text evidence="3">The sequence shown here is derived from an EMBL/GenBank/DDBJ whole genome shotgun (WGS) entry which is preliminary data.</text>
</comment>
<evidence type="ECO:0000313" key="3">
    <source>
        <dbReference type="EMBL" id="MBB6326188.1"/>
    </source>
</evidence>
<dbReference type="PANTHER" id="PTHR31151">
    <property type="entry name" value="PROLINE-TRNA LIGASE (DUF1680)"/>
    <property type="match status" value="1"/>
</dbReference>
<dbReference type="InterPro" id="IPR049046">
    <property type="entry name" value="Beta-AFase-like_GH127_middle"/>
</dbReference>
<name>A0A841MUC3_9BACT</name>
<dbReference type="PANTHER" id="PTHR31151:SF0">
    <property type="entry name" value="PROLINE-TRNA LIGASE (DUF1680)"/>
    <property type="match status" value="1"/>
</dbReference>
<sequence length="702" mass="79607">MKHRFITLLFLVILFACKSPEQSNEPHYLSNRAPLVPTAYLELPLGSIRPEGWLKDQLQLMANGMTGHLDEIYPEVVGDRNGWLGGDGDGWERGPYWIDGLLPLAYILEDEKLREKALKWVNWTLENQAESGYLGPIPFEEDPEPEAGIQKGPRKDWWPKMVMLKVLQQYYQATGDERVIQALTNYFHFQLKELPNTPMDHLSFWANRRAGDNLQVVFWLYNITGDSKLIELGDLIQEQTFPWQTVYKNPENDSVFENIWHYNQVKGYPFDQEEIKSLSLTQVPGLHTVNVAQGLKQPGIYYQKSGDQAAITSIKTALATLKKHHGQAQGMYGGDEPLHGNAPTQGIEFCSISEEMYSLESLIKISGDMEFADLLEKITFNALPTQASDDYSSRQYFQAANQVSLSDRMAVSYETANHGGTDFVFGTLTGYPCCTTNMHQSWPKFVQNLFYATPDRGVAALQYAPSTVELLVGDQAELTLKESTGYPFRDQVSFEMELSKSSEFPFHLRIPSWVVSPSIQINGEDVEFQTRNGVAILNQKWNDGDQITLTLPSNPQVSRWYQGMAAIEKGPLVYSLKIESQSTTKDRNDRFKAFTEHESTSPWNFALPQSALDNLAASLEIKENEWDGSYPWNLENVPIEITINGIQLDEWKTVNGSPILPENLRSEISHSAWESENQVLTLIPYGCTTLRITEFPVVKILE</sequence>
<gene>
    <name evidence="3" type="ORF">FHS59_001816</name>
</gene>
<dbReference type="Gene3D" id="1.50.10.10">
    <property type="match status" value="1"/>
</dbReference>
<dbReference type="InterPro" id="IPR012878">
    <property type="entry name" value="Beta-AFase-like_GH127_cat"/>
</dbReference>
<dbReference type="EMBL" id="JACIJO010000002">
    <property type="protein sequence ID" value="MBB6326188.1"/>
    <property type="molecule type" value="Genomic_DNA"/>
</dbReference>
<keyword evidence="4" id="KW-1185">Reference proteome</keyword>
<dbReference type="RefSeq" id="WP_184494811.1">
    <property type="nucleotide sequence ID" value="NZ_JACIJO010000002.1"/>
</dbReference>
<organism evidence="3 4">
    <name type="scientific">Algoriphagus iocasae</name>
    <dbReference type="NCBI Taxonomy" id="1836499"/>
    <lineage>
        <taxon>Bacteria</taxon>
        <taxon>Pseudomonadati</taxon>
        <taxon>Bacteroidota</taxon>
        <taxon>Cytophagia</taxon>
        <taxon>Cytophagales</taxon>
        <taxon>Cyclobacteriaceae</taxon>
        <taxon>Algoriphagus</taxon>
    </lineage>
</organism>
<evidence type="ECO:0000259" key="2">
    <source>
        <dbReference type="Pfam" id="PF20736"/>
    </source>
</evidence>
<feature type="domain" description="Non-reducing end beta-L-arabinofuranosidase-like GH127 middle" evidence="2">
    <location>
        <begin position="458"/>
        <end position="552"/>
    </location>
</feature>
<dbReference type="InterPro" id="IPR008928">
    <property type="entry name" value="6-hairpin_glycosidase_sf"/>
</dbReference>
<feature type="domain" description="Non-reducing end beta-L-arabinofuranosidase-like GH127 catalytic" evidence="1">
    <location>
        <begin position="96"/>
        <end position="445"/>
    </location>
</feature>
<evidence type="ECO:0000313" key="4">
    <source>
        <dbReference type="Proteomes" id="UP000588604"/>
    </source>
</evidence>
<dbReference type="Pfam" id="PF20736">
    <property type="entry name" value="Glyco_hydro127M"/>
    <property type="match status" value="1"/>
</dbReference>
<dbReference type="InterPro" id="IPR012341">
    <property type="entry name" value="6hp_glycosidase-like_sf"/>
</dbReference>
<dbReference type="AlphaFoldDB" id="A0A841MUC3"/>
<reference evidence="3 4" key="1">
    <citation type="submission" date="2020-08" db="EMBL/GenBank/DDBJ databases">
        <title>Genomic Encyclopedia of Type Strains, Phase IV (KMG-IV): sequencing the most valuable type-strain genomes for metagenomic binning, comparative biology and taxonomic classification.</title>
        <authorList>
            <person name="Goeker M."/>
        </authorList>
    </citation>
    <scope>NUCLEOTIDE SEQUENCE [LARGE SCALE GENOMIC DNA]</scope>
    <source>
        <strain evidence="3 4">DSM 102044</strain>
    </source>
</reference>